<proteinExistence type="predicted"/>
<dbReference type="RefSeq" id="WP_185710884.1">
    <property type="nucleotide sequence ID" value="NZ_JAAXCZ010000028.1"/>
</dbReference>
<evidence type="ECO:0000256" key="1">
    <source>
        <dbReference type="ARBA" id="ARBA00023172"/>
    </source>
</evidence>
<keyword evidence="4" id="KW-1185">Reference proteome</keyword>
<evidence type="ECO:0000259" key="2">
    <source>
        <dbReference type="Pfam" id="PF00589"/>
    </source>
</evidence>
<evidence type="ECO:0000313" key="3">
    <source>
        <dbReference type="EMBL" id="MBC2385467.1"/>
    </source>
</evidence>
<accession>A0ABR6TI09</accession>
<keyword evidence="1" id="KW-0233">DNA recombination</keyword>
<dbReference type="InterPro" id="IPR011010">
    <property type="entry name" value="DNA_brk_join_enz"/>
</dbReference>
<dbReference type="InterPro" id="IPR002104">
    <property type="entry name" value="Integrase_catalytic"/>
</dbReference>
<evidence type="ECO:0000313" key="4">
    <source>
        <dbReference type="Proteomes" id="UP000534677"/>
    </source>
</evidence>
<dbReference type="InterPro" id="IPR048120">
    <property type="entry name" value="Integrase-like"/>
</dbReference>
<gene>
    <name evidence="3" type="ORF">HF209_31430</name>
</gene>
<dbReference type="Gene3D" id="1.10.443.10">
    <property type="entry name" value="Intergrase catalytic core"/>
    <property type="match status" value="1"/>
</dbReference>
<dbReference type="SUPFAM" id="SSF56349">
    <property type="entry name" value="DNA breaking-rejoining enzymes"/>
    <property type="match status" value="1"/>
</dbReference>
<dbReference type="CDD" id="cd00397">
    <property type="entry name" value="DNA_BRE_C"/>
    <property type="match status" value="1"/>
</dbReference>
<dbReference type="Pfam" id="PF00589">
    <property type="entry name" value="Phage_integrase"/>
    <property type="match status" value="1"/>
</dbReference>
<name>A0ABR6TI09_9PSED</name>
<reference evidence="3 4" key="1">
    <citation type="submission" date="2020-04" db="EMBL/GenBank/DDBJ databases">
        <title>Pseudomonas crami sp. nov., a novel proteolytic bacterial species isolated from cream.</title>
        <authorList>
            <person name="Hofmann K."/>
            <person name="Woller A."/>
            <person name="Huptas C."/>
            <person name="Wenning M."/>
            <person name="Scherer S."/>
            <person name="Doll E.V."/>
        </authorList>
    </citation>
    <scope>NUCLEOTIDE SEQUENCE [LARGE SCALE GENOMIC DNA]</scope>
    <source>
        <strain evidence="3 4">WS 5096</strain>
    </source>
</reference>
<protein>
    <submittedName>
        <fullName evidence="3">Site-specific integrase</fullName>
    </submittedName>
</protein>
<organism evidence="3 4">
    <name type="scientific">Pseudomonas cremoris</name>
    <dbReference type="NCBI Taxonomy" id="2724178"/>
    <lineage>
        <taxon>Bacteria</taxon>
        <taxon>Pseudomonadati</taxon>
        <taxon>Pseudomonadota</taxon>
        <taxon>Gammaproteobacteria</taxon>
        <taxon>Pseudomonadales</taxon>
        <taxon>Pseudomonadaceae</taxon>
        <taxon>Pseudomonas</taxon>
    </lineage>
</organism>
<feature type="domain" description="Tyr recombinase" evidence="2">
    <location>
        <begin position="169"/>
        <end position="371"/>
    </location>
</feature>
<sequence length="505" mass="56752">MIINSSIIARYERTNFISKDGYEVAIFSDHWKLNKDIGFFLDHLPEWLDSEIKRAFLQVLSIYAQTSSAPYTMAVFRRFRHYFESTTGPLLFSPESVISYRSALEGEDWHLSSMRAFIRTWVSLGYEGVPGETLKMMEGWRIKGNEKGYAVQSMCPESGPLTDIEMEGVVSRLIDCYSDGSLSLREVCYAMILALTGRRPSQIAALKVKDLLFRGGRYFINFPRAKQKYGVWRASFKKYQIVEDLWTLLQEQAESSKSAFVEACGDKFNADLIPELPLFPAIKYYDGGVELGIQLSGDYLHARVAELSYVMTKVKEKVAVISERTGAITHLNPYRFRYTLGTNLAREGRGEYIIAEALDHSDIQNVGVYVKNIPDIVKRIDKAVALQLAPFAQAFQGVIVRDEAKARRGEDRASRVCSAGGNVGTCGSYGFCGALAPIACYTCSHFQPWLDGPHELVLDDLLRERDNVRDTTGDLKIASVNDRLILAVSNVVTRCNAMKSEFVNA</sequence>
<dbReference type="EMBL" id="JAAXCZ010000028">
    <property type="protein sequence ID" value="MBC2385467.1"/>
    <property type="molecule type" value="Genomic_DNA"/>
</dbReference>
<dbReference type="InterPro" id="IPR013762">
    <property type="entry name" value="Integrase-like_cat_sf"/>
</dbReference>
<dbReference type="Proteomes" id="UP000534677">
    <property type="component" value="Unassembled WGS sequence"/>
</dbReference>
<dbReference type="NCBIfam" id="NF041502">
    <property type="entry name" value="integrase_1"/>
    <property type="match status" value="1"/>
</dbReference>
<comment type="caution">
    <text evidence="3">The sequence shown here is derived from an EMBL/GenBank/DDBJ whole genome shotgun (WGS) entry which is preliminary data.</text>
</comment>